<evidence type="ECO:0000313" key="2">
    <source>
        <dbReference type="Proteomes" id="UP000247485"/>
    </source>
</evidence>
<gene>
    <name evidence="1" type="ORF">DET57_12178</name>
</gene>
<sequence>MSGYQRKRFLNAAVILISGLMYMSQARADIKLDIVSTITGGTCKVGISDGAVIVLDTVSPSSLDGVGPEDDAAGGKMFSLTVEACDVNAVSSGSGYLSIRFSPAGGAWAGDTFQVLPNEISVAQNGAGNVGFALFSIKDPANIFNVQMANNGGTAARHPINKTDLIGSRYPFYVRYQKINNAMPGTSGVLFSQAVVEVFYE</sequence>
<organism evidence="1 2">
    <name type="scientific">Klebsiella oxytoca</name>
    <dbReference type="NCBI Taxonomy" id="571"/>
    <lineage>
        <taxon>Bacteria</taxon>
        <taxon>Pseudomonadati</taxon>
        <taxon>Pseudomonadota</taxon>
        <taxon>Gammaproteobacteria</taxon>
        <taxon>Enterobacterales</taxon>
        <taxon>Enterobacteriaceae</taxon>
        <taxon>Klebsiella/Raoultella group</taxon>
        <taxon>Klebsiella</taxon>
    </lineage>
</organism>
<dbReference type="Gene3D" id="2.60.40.1090">
    <property type="entry name" value="Fimbrial-type adhesion domain"/>
    <property type="match status" value="1"/>
</dbReference>
<dbReference type="GO" id="GO:0009289">
    <property type="term" value="C:pilus"/>
    <property type="evidence" value="ECO:0007669"/>
    <property type="project" value="InterPro"/>
</dbReference>
<protein>
    <submittedName>
        <fullName evidence="1">Type 1 fimbria pilin</fullName>
    </submittedName>
</protein>
<proteinExistence type="predicted"/>
<dbReference type="NCBIfam" id="NF011794">
    <property type="entry name" value="PRK15262.1"/>
    <property type="match status" value="1"/>
</dbReference>
<dbReference type="SUPFAM" id="SSF49401">
    <property type="entry name" value="Bacterial adhesins"/>
    <property type="match status" value="1"/>
</dbReference>
<accession>A0A318FD31</accession>
<dbReference type="AlphaFoldDB" id="A0A318FD31"/>
<dbReference type="RefSeq" id="WP_181421880.1">
    <property type="nucleotide sequence ID" value="NZ_QJJG01000021.1"/>
</dbReference>
<dbReference type="Proteomes" id="UP000247485">
    <property type="component" value="Unassembled WGS sequence"/>
</dbReference>
<dbReference type="InterPro" id="IPR036937">
    <property type="entry name" value="Adhesion_dom_fimbrial_sf"/>
</dbReference>
<dbReference type="InterPro" id="IPR008966">
    <property type="entry name" value="Adhesion_dom_sf"/>
</dbReference>
<dbReference type="EMBL" id="QJJG01000021">
    <property type="protein sequence ID" value="PXW39030.1"/>
    <property type="molecule type" value="Genomic_DNA"/>
</dbReference>
<comment type="caution">
    <text evidence="1">The sequence shown here is derived from an EMBL/GenBank/DDBJ whole genome shotgun (WGS) entry which is preliminary data.</text>
</comment>
<dbReference type="GO" id="GO:0007155">
    <property type="term" value="P:cell adhesion"/>
    <property type="evidence" value="ECO:0007669"/>
    <property type="project" value="InterPro"/>
</dbReference>
<name>A0A318FD31_KLEOX</name>
<reference evidence="1 2" key="1">
    <citation type="submission" date="2018-05" db="EMBL/GenBank/DDBJ databases">
        <title>Freshwater and sediment microbial communities from various areas in North America, analyzing microbe dynamics in response to fracking.</title>
        <authorList>
            <person name="Lamendella R."/>
        </authorList>
    </citation>
    <scope>NUCLEOTIDE SEQUENCE [LARGE SCALE GENOMIC DNA]</scope>
    <source>
        <strain evidence="1 2">67</strain>
    </source>
</reference>
<evidence type="ECO:0000313" key="1">
    <source>
        <dbReference type="EMBL" id="PXW39030.1"/>
    </source>
</evidence>